<proteinExistence type="predicted"/>
<accession>A0ACB9Q6E0</accession>
<name>A0ACB9Q6E0_BAUVA</name>
<sequence length="152" mass="17269">MDHLAAAEEQIAQQRLRHKLNEVNEAAQKQLSPVQEYVNFTLQRAYYKCCYECFDRSKRNEEISRCTENCSIPLSNAQQLCDSELAKFQEKLNRSLMVCQDKFESAKLQKKPGAVNDMIACADESIEDGIKMLPHIANKLKASLGVIGDKNL</sequence>
<comment type="caution">
    <text evidence="1">The sequence shown here is derived from an EMBL/GenBank/DDBJ whole genome shotgun (WGS) entry which is preliminary data.</text>
</comment>
<keyword evidence="2" id="KW-1185">Reference proteome</keyword>
<evidence type="ECO:0000313" key="2">
    <source>
        <dbReference type="Proteomes" id="UP000828941"/>
    </source>
</evidence>
<reference evidence="1 2" key="1">
    <citation type="journal article" date="2022" name="DNA Res.">
        <title>Chromosomal-level genome assembly of the orchid tree Bauhinia variegata (Leguminosae; Cercidoideae) supports the allotetraploid origin hypothesis of Bauhinia.</title>
        <authorList>
            <person name="Zhong Y."/>
            <person name="Chen Y."/>
            <person name="Zheng D."/>
            <person name="Pang J."/>
            <person name="Liu Y."/>
            <person name="Luo S."/>
            <person name="Meng S."/>
            <person name="Qian L."/>
            <person name="Wei D."/>
            <person name="Dai S."/>
            <person name="Zhou R."/>
        </authorList>
    </citation>
    <scope>NUCLEOTIDE SEQUENCE [LARGE SCALE GENOMIC DNA]</scope>
    <source>
        <strain evidence="1">BV-YZ2020</strain>
    </source>
</reference>
<dbReference type="Proteomes" id="UP000828941">
    <property type="component" value="Chromosome 1"/>
</dbReference>
<evidence type="ECO:0000313" key="1">
    <source>
        <dbReference type="EMBL" id="KAI4356377.1"/>
    </source>
</evidence>
<gene>
    <name evidence="1" type="ORF">L6164_000404</name>
</gene>
<protein>
    <submittedName>
        <fullName evidence="1">Uncharacterized protein</fullName>
    </submittedName>
</protein>
<dbReference type="EMBL" id="CM039426">
    <property type="protein sequence ID" value="KAI4356377.1"/>
    <property type="molecule type" value="Genomic_DNA"/>
</dbReference>
<organism evidence="1 2">
    <name type="scientific">Bauhinia variegata</name>
    <name type="common">Purple orchid tree</name>
    <name type="synonym">Phanera variegata</name>
    <dbReference type="NCBI Taxonomy" id="167791"/>
    <lineage>
        <taxon>Eukaryota</taxon>
        <taxon>Viridiplantae</taxon>
        <taxon>Streptophyta</taxon>
        <taxon>Embryophyta</taxon>
        <taxon>Tracheophyta</taxon>
        <taxon>Spermatophyta</taxon>
        <taxon>Magnoliopsida</taxon>
        <taxon>eudicotyledons</taxon>
        <taxon>Gunneridae</taxon>
        <taxon>Pentapetalae</taxon>
        <taxon>rosids</taxon>
        <taxon>fabids</taxon>
        <taxon>Fabales</taxon>
        <taxon>Fabaceae</taxon>
        <taxon>Cercidoideae</taxon>
        <taxon>Cercideae</taxon>
        <taxon>Bauhiniinae</taxon>
        <taxon>Bauhinia</taxon>
    </lineage>
</organism>